<dbReference type="Gene3D" id="3.40.50.150">
    <property type="entry name" value="Vaccinia Virus protein VP39"/>
    <property type="match status" value="1"/>
</dbReference>
<dbReference type="EMBL" id="UGTW01000001">
    <property type="protein sequence ID" value="SUC14673.1"/>
    <property type="molecule type" value="Genomic_DNA"/>
</dbReference>
<dbReference type="Pfam" id="PF13649">
    <property type="entry name" value="Methyltransf_25"/>
    <property type="match status" value="1"/>
</dbReference>
<name>A0A379F5R4_PROVU</name>
<protein>
    <submittedName>
        <fullName evidence="2">Glycine/sarcosine N-methyltransferase</fullName>
        <ecNumber evidence="2">2.1.1.156</ecNumber>
    </submittedName>
</protein>
<dbReference type="Proteomes" id="UP000254331">
    <property type="component" value="Unassembled WGS sequence"/>
</dbReference>
<gene>
    <name evidence="2" type="ORF">NCTC10376_00483</name>
</gene>
<dbReference type="GeneID" id="93394826"/>
<feature type="domain" description="Methyltransferase" evidence="1">
    <location>
        <begin position="41"/>
        <end position="137"/>
    </location>
</feature>
<dbReference type="RefSeq" id="WP_224215450.1">
    <property type="nucleotide sequence ID" value="NZ_CABMNT010000001.1"/>
</dbReference>
<dbReference type="AlphaFoldDB" id="A0A379F5R4"/>
<evidence type="ECO:0000313" key="3">
    <source>
        <dbReference type="Proteomes" id="UP000254331"/>
    </source>
</evidence>
<keyword evidence="2" id="KW-0808">Transferase</keyword>
<dbReference type="InterPro" id="IPR041698">
    <property type="entry name" value="Methyltransf_25"/>
</dbReference>
<dbReference type="CDD" id="cd02440">
    <property type="entry name" value="AdoMet_MTases"/>
    <property type="match status" value="1"/>
</dbReference>
<organism evidence="2 3">
    <name type="scientific">Proteus vulgaris</name>
    <dbReference type="NCBI Taxonomy" id="585"/>
    <lineage>
        <taxon>Bacteria</taxon>
        <taxon>Pseudomonadati</taxon>
        <taxon>Pseudomonadota</taxon>
        <taxon>Gammaproteobacteria</taxon>
        <taxon>Enterobacterales</taxon>
        <taxon>Morganellaceae</taxon>
        <taxon>Proteus</taxon>
    </lineage>
</organism>
<keyword evidence="2" id="KW-0489">Methyltransferase</keyword>
<dbReference type="GO" id="GO:0008168">
    <property type="term" value="F:methyltransferase activity"/>
    <property type="evidence" value="ECO:0007669"/>
    <property type="project" value="UniProtKB-KW"/>
</dbReference>
<accession>A0A379F5R4</accession>
<dbReference type="EC" id="2.1.1.156" evidence="2"/>
<dbReference type="Gene3D" id="2.20.25.110">
    <property type="entry name" value="S-adenosyl-L-methionine-dependent methyltransferases"/>
    <property type="match status" value="1"/>
</dbReference>
<dbReference type="InterPro" id="IPR029063">
    <property type="entry name" value="SAM-dependent_MTases_sf"/>
</dbReference>
<proteinExistence type="predicted"/>
<dbReference type="GO" id="GO:0032259">
    <property type="term" value="P:methylation"/>
    <property type="evidence" value="ECO:0007669"/>
    <property type="project" value="UniProtKB-KW"/>
</dbReference>
<dbReference type="SUPFAM" id="SSF53335">
    <property type="entry name" value="S-adenosyl-L-methionine-dependent methyltransferases"/>
    <property type="match status" value="1"/>
</dbReference>
<evidence type="ECO:0000313" key="2">
    <source>
        <dbReference type="EMBL" id="SUC14673.1"/>
    </source>
</evidence>
<reference evidence="2 3" key="1">
    <citation type="submission" date="2018-06" db="EMBL/GenBank/DDBJ databases">
        <authorList>
            <consortium name="Pathogen Informatics"/>
            <person name="Doyle S."/>
        </authorList>
    </citation>
    <scope>NUCLEOTIDE SEQUENCE [LARGE SCALE GENOMIC DNA]</scope>
    <source>
        <strain evidence="2 3">NCTC10376</strain>
    </source>
</reference>
<sequence>MFMQSYHSLSAQVYQIDKPIGCSFGDVEYYQERLKGVNGKILEPAVGTGRILIPLLKAGFNIEGFDLSDEMLSFCMENLKSNGFSQDKVTKDNLMTFHVETPVDAIIIPTGTFLLLNSEDKALQALRQCYNALNSGGRLLIDISLAHTFAKGQSSSRQFETSEGDLITLQIVNAEIDYINQLTVSHHRYDKWRNGKIIESEWEVFTLKWFGVYEFKRILKSIGFGKITISGDYQYLCEPNNETEVITFEAYK</sequence>
<evidence type="ECO:0000259" key="1">
    <source>
        <dbReference type="Pfam" id="PF13649"/>
    </source>
</evidence>